<reference evidence="1" key="1">
    <citation type="submission" date="2020-02" db="EMBL/GenBank/DDBJ databases">
        <authorList>
            <person name="Meier V. D."/>
        </authorList>
    </citation>
    <scope>NUCLEOTIDE SEQUENCE</scope>
    <source>
        <strain evidence="1">AVDCRST_MAG45</strain>
    </source>
</reference>
<gene>
    <name evidence="1" type="ORF">AVDCRST_MAG45-919</name>
</gene>
<sequence>MDHDRRPDLLEVLELGAAVGGEDRGERHVVARARRPHAKSATLVGRRRLGVHRDLVDSGRGV</sequence>
<proteinExistence type="predicted"/>
<evidence type="ECO:0000313" key="1">
    <source>
        <dbReference type="EMBL" id="CAA9494277.1"/>
    </source>
</evidence>
<protein>
    <submittedName>
        <fullName evidence="1">Uncharacterized protein</fullName>
    </submittedName>
</protein>
<name>A0A6J4SHM9_9ACTN</name>
<organism evidence="1">
    <name type="scientific">uncultured Solirubrobacterales bacterium</name>
    <dbReference type="NCBI Taxonomy" id="768556"/>
    <lineage>
        <taxon>Bacteria</taxon>
        <taxon>Bacillati</taxon>
        <taxon>Actinomycetota</taxon>
        <taxon>Thermoleophilia</taxon>
        <taxon>Solirubrobacterales</taxon>
        <taxon>environmental samples</taxon>
    </lineage>
</organism>
<dbReference type="EMBL" id="CADCVU010000082">
    <property type="protein sequence ID" value="CAA9494277.1"/>
    <property type="molecule type" value="Genomic_DNA"/>
</dbReference>
<dbReference type="AlphaFoldDB" id="A0A6J4SHM9"/>
<accession>A0A6J4SHM9</accession>